<dbReference type="Proteomes" id="UP000242913">
    <property type="component" value="Unassembled WGS sequence"/>
</dbReference>
<organism evidence="1 2">
    <name type="scientific">Onchocerca flexuosa</name>
    <dbReference type="NCBI Taxonomy" id="387005"/>
    <lineage>
        <taxon>Eukaryota</taxon>
        <taxon>Metazoa</taxon>
        <taxon>Ecdysozoa</taxon>
        <taxon>Nematoda</taxon>
        <taxon>Chromadorea</taxon>
        <taxon>Rhabditida</taxon>
        <taxon>Spirurina</taxon>
        <taxon>Spiruromorpha</taxon>
        <taxon>Filarioidea</taxon>
        <taxon>Onchocercidae</taxon>
        <taxon>Onchocerca</taxon>
    </lineage>
</organism>
<evidence type="ECO:0000313" key="2">
    <source>
        <dbReference type="Proteomes" id="UP000242913"/>
    </source>
</evidence>
<dbReference type="AlphaFoldDB" id="A0A238BIP3"/>
<keyword evidence="2" id="KW-1185">Reference proteome</keyword>
<reference evidence="1 2" key="1">
    <citation type="submission" date="2015-12" db="EMBL/GenBank/DDBJ databases">
        <title>Draft genome of the nematode, Onchocerca flexuosa.</title>
        <authorList>
            <person name="Mitreva M."/>
        </authorList>
    </citation>
    <scope>NUCLEOTIDE SEQUENCE [LARGE SCALE GENOMIC DNA]</scope>
    <source>
        <strain evidence="1">Red Deer</strain>
    </source>
</reference>
<protein>
    <submittedName>
        <fullName evidence="1">Uncharacterized protein</fullName>
    </submittedName>
</protein>
<feature type="non-terminal residue" evidence="1">
    <location>
        <position position="1"/>
    </location>
</feature>
<proteinExistence type="predicted"/>
<name>A0A238BIP3_9BILA</name>
<accession>A0A238BIP3</accession>
<gene>
    <name evidence="1" type="ORF">X798_07801</name>
</gene>
<dbReference type="EMBL" id="KZ271527">
    <property type="protein sequence ID" value="OZC05241.1"/>
    <property type="molecule type" value="Genomic_DNA"/>
</dbReference>
<sequence length="123" mass="13826">QTVSDVISELIIIPITSLIVLVKFQNRSLPSAEKTGNSQSPGTVCGSRCSQLLLDLNIMNDLDLRKVHNIPKRLDLKQFFASFRRSFNHWCLLYEIPALANNSSIEGWGFDSHYVTVHKLVVG</sequence>
<evidence type="ECO:0000313" key="1">
    <source>
        <dbReference type="EMBL" id="OZC05241.1"/>
    </source>
</evidence>